<keyword evidence="4" id="KW-1133">Transmembrane helix</keyword>
<dbReference type="RefSeq" id="WP_146782843.1">
    <property type="nucleotide sequence ID" value="NZ_CP042434.1"/>
</dbReference>
<keyword evidence="4" id="KW-0812">Transmembrane</keyword>
<keyword evidence="4" id="KW-0472">Membrane</keyword>
<dbReference type="PANTHER" id="PTHR35089:SF1">
    <property type="entry name" value="CHAPERONE PROTEIN SKP"/>
    <property type="match status" value="1"/>
</dbReference>
<dbReference type="InterPro" id="IPR005632">
    <property type="entry name" value="Chaperone_Skp"/>
</dbReference>
<keyword evidence="3" id="KW-0175">Coiled coil</keyword>
<proteinExistence type="inferred from homology"/>
<evidence type="ECO:0000313" key="5">
    <source>
        <dbReference type="EMBL" id="QEC72442.1"/>
    </source>
</evidence>
<dbReference type="GO" id="GO:0050821">
    <property type="term" value="P:protein stabilization"/>
    <property type="evidence" value="ECO:0007669"/>
    <property type="project" value="TreeGrafter"/>
</dbReference>
<dbReference type="SUPFAM" id="SSF111384">
    <property type="entry name" value="OmpH-like"/>
    <property type="match status" value="1"/>
</dbReference>
<organism evidence="5 6">
    <name type="scientific">Arachidicoccus ginsenosidivorans</name>
    <dbReference type="NCBI Taxonomy" id="496057"/>
    <lineage>
        <taxon>Bacteria</taxon>
        <taxon>Pseudomonadati</taxon>
        <taxon>Bacteroidota</taxon>
        <taxon>Chitinophagia</taxon>
        <taxon>Chitinophagales</taxon>
        <taxon>Chitinophagaceae</taxon>
        <taxon>Arachidicoccus</taxon>
    </lineage>
</organism>
<accession>A0A5B8VNG6</accession>
<dbReference type="GO" id="GO:0051082">
    <property type="term" value="F:unfolded protein binding"/>
    <property type="evidence" value="ECO:0007669"/>
    <property type="project" value="InterPro"/>
</dbReference>
<keyword evidence="6" id="KW-1185">Reference proteome</keyword>
<dbReference type="GO" id="GO:0005829">
    <property type="term" value="C:cytosol"/>
    <property type="evidence" value="ECO:0007669"/>
    <property type="project" value="TreeGrafter"/>
</dbReference>
<evidence type="ECO:0000256" key="1">
    <source>
        <dbReference type="ARBA" id="ARBA00009091"/>
    </source>
</evidence>
<protein>
    <submittedName>
        <fullName evidence="5">OmpH family outer membrane protein</fullName>
    </submittedName>
</protein>
<dbReference type="AlphaFoldDB" id="A0A5B8VNG6"/>
<sequence>MKKFFIVSNIVLIVAVIILFFLQFGGKNKTAGHHVTASRDSAGTVLAAQHIAYFEMDSIDDSYKYMKEAKEALIKKNKQVEDQIGDLRKEVAAKIQEANQKGPSMSQAEQLSYSKEIDELTKKNQDKAQRLGQSLSMERDVQLQKVRSKIQAYLKQFAQEKGYSFIVGTNENDNFYYKDSTLDITNELLSALNAQYDKENNSKKGN</sequence>
<dbReference type="Pfam" id="PF03938">
    <property type="entry name" value="OmpH"/>
    <property type="match status" value="1"/>
</dbReference>
<reference evidence="5 6" key="1">
    <citation type="journal article" date="2017" name="Int. J. Syst. Evol. Microbiol.">
        <title>Arachidicoccus ginsenosidivorans sp. nov., with ginsenoside-converting activity isolated from ginseng cultivating soil.</title>
        <authorList>
            <person name="Siddiqi M.Z."/>
            <person name="Aslam Z."/>
            <person name="Im W.T."/>
        </authorList>
    </citation>
    <scope>NUCLEOTIDE SEQUENCE [LARGE SCALE GENOMIC DNA]</scope>
    <source>
        <strain evidence="5 6">Gsoil 809</strain>
    </source>
</reference>
<dbReference type="OrthoDB" id="1493259at2"/>
<feature type="coiled-coil region" evidence="3">
    <location>
        <begin position="63"/>
        <end position="97"/>
    </location>
</feature>
<comment type="similarity">
    <text evidence="1">Belongs to the Skp family.</text>
</comment>
<dbReference type="KEGG" id="agi:FSB73_12915"/>
<dbReference type="Proteomes" id="UP000321291">
    <property type="component" value="Chromosome"/>
</dbReference>
<feature type="transmembrane region" description="Helical" evidence="4">
    <location>
        <begin position="6"/>
        <end position="24"/>
    </location>
</feature>
<evidence type="ECO:0000256" key="2">
    <source>
        <dbReference type="ARBA" id="ARBA00022729"/>
    </source>
</evidence>
<dbReference type="Gene3D" id="3.30.910.20">
    <property type="entry name" value="Skp domain"/>
    <property type="match status" value="1"/>
</dbReference>
<evidence type="ECO:0000256" key="3">
    <source>
        <dbReference type="SAM" id="Coils"/>
    </source>
</evidence>
<evidence type="ECO:0000256" key="4">
    <source>
        <dbReference type="SAM" id="Phobius"/>
    </source>
</evidence>
<dbReference type="InterPro" id="IPR024930">
    <property type="entry name" value="Skp_dom_sf"/>
</dbReference>
<dbReference type="SMART" id="SM00935">
    <property type="entry name" value="OmpH"/>
    <property type="match status" value="1"/>
</dbReference>
<evidence type="ECO:0000313" key="6">
    <source>
        <dbReference type="Proteomes" id="UP000321291"/>
    </source>
</evidence>
<keyword evidence="2" id="KW-0732">Signal</keyword>
<dbReference type="EMBL" id="CP042434">
    <property type="protein sequence ID" value="QEC72442.1"/>
    <property type="molecule type" value="Genomic_DNA"/>
</dbReference>
<name>A0A5B8VNG6_9BACT</name>
<dbReference type="PANTHER" id="PTHR35089">
    <property type="entry name" value="CHAPERONE PROTEIN SKP"/>
    <property type="match status" value="1"/>
</dbReference>
<gene>
    <name evidence="5" type="ORF">FSB73_12915</name>
</gene>